<accession>A0ABU6RLJ2</accession>
<reference evidence="1 2" key="1">
    <citation type="journal article" date="2023" name="Plants (Basel)">
        <title>Bridging the Gap: Combining Genomics and Transcriptomics Approaches to Understand Stylosanthes scabra, an Orphan Legume from the Brazilian Caatinga.</title>
        <authorList>
            <person name="Ferreira-Neto J.R.C."/>
            <person name="da Silva M.D."/>
            <person name="Binneck E."/>
            <person name="de Melo N.F."/>
            <person name="da Silva R.H."/>
            <person name="de Melo A.L.T.M."/>
            <person name="Pandolfi V."/>
            <person name="Bustamante F.O."/>
            <person name="Brasileiro-Vidal A.C."/>
            <person name="Benko-Iseppon A.M."/>
        </authorList>
    </citation>
    <scope>NUCLEOTIDE SEQUENCE [LARGE SCALE GENOMIC DNA]</scope>
    <source>
        <tissue evidence="1">Leaves</tissue>
    </source>
</reference>
<gene>
    <name evidence="1" type="ORF">PIB30_063407</name>
</gene>
<organism evidence="1 2">
    <name type="scientific">Stylosanthes scabra</name>
    <dbReference type="NCBI Taxonomy" id="79078"/>
    <lineage>
        <taxon>Eukaryota</taxon>
        <taxon>Viridiplantae</taxon>
        <taxon>Streptophyta</taxon>
        <taxon>Embryophyta</taxon>
        <taxon>Tracheophyta</taxon>
        <taxon>Spermatophyta</taxon>
        <taxon>Magnoliopsida</taxon>
        <taxon>eudicotyledons</taxon>
        <taxon>Gunneridae</taxon>
        <taxon>Pentapetalae</taxon>
        <taxon>rosids</taxon>
        <taxon>fabids</taxon>
        <taxon>Fabales</taxon>
        <taxon>Fabaceae</taxon>
        <taxon>Papilionoideae</taxon>
        <taxon>50 kb inversion clade</taxon>
        <taxon>dalbergioids sensu lato</taxon>
        <taxon>Dalbergieae</taxon>
        <taxon>Pterocarpus clade</taxon>
        <taxon>Stylosanthes</taxon>
    </lineage>
</organism>
<evidence type="ECO:0000313" key="2">
    <source>
        <dbReference type="Proteomes" id="UP001341840"/>
    </source>
</evidence>
<proteinExistence type="predicted"/>
<comment type="caution">
    <text evidence="1">The sequence shown here is derived from an EMBL/GenBank/DDBJ whole genome shotgun (WGS) entry which is preliminary data.</text>
</comment>
<dbReference type="Proteomes" id="UP001341840">
    <property type="component" value="Unassembled WGS sequence"/>
</dbReference>
<protein>
    <submittedName>
        <fullName evidence="1">Uncharacterized protein</fullName>
    </submittedName>
</protein>
<keyword evidence="2" id="KW-1185">Reference proteome</keyword>
<evidence type="ECO:0000313" key="1">
    <source>
        <dbReference type="EMBL" id="MED6124911.1"/>
    </source>
</evidence>
<sequence>MKEGNEGKNKIKARCSGLFTRKRSSSAPSTWQGFKEGGLRCSELGTGGGGHVSHSDAQVRKVY</sequence>
<dbReference type="EMBL" id="JASCZI010030811">
    <property type="protein sequence ID" value="MED6124911.1"/>
    <property type="molecule type" value="Genomic_DNA"/>
</dbReference>
<name>A0ABU6RLJ2_9FABA</name>